<organism evidence="8 9">
    <name type="scientific">Candidatus Tachikawaea gelatinosa</name>
    <dbReference type="NCBI Taxonomy" id="1410383"/>
    <lineage>
        <taxon>Bacteria</taxon>
        <taxon>Pseudomonadati</taxon>
        <taxon>Pseudomonadota</taxon>
        <taxon>Gammaproteobacteria</taxon>
        <taxon>Enterobacterales</taxon>
        <taxon>Enterobacteriaceae</taxon>
        <taxon>Candidatus Tachikawaea</taxon>
    </lineage>
</organism>
<keyword evidence="5 7" id="KW-0808">Transferase</keyword>
<dbReference type="RefSeq" id="WP_041063319.1">
    <property type="nucleotide sequence ID" value="NZ_AP014521.1"/>
</dbReference>
<feature type="binding site" evidence="7">
    <location>
        <begin position="87"/>
        <end position="88"/>
    </location>
    <ligand>
        <name>(2S)-2-hydroxy-3-oxobutyl phosphate</name>
        <dbReference type="ChEBI" id="CHEBI:58830"/>
    </ligand>
</feature>
<dbReference type="PANTHER" id="PTHR21058:SF0">
    <property type="entry name" value="6,7-DIMETHYL-8-RIBITYLLUMAZINE SYNTHASE"/>
    <property type="match status" value="1"/>
</dbReference>
<comment type="subunit">
    <text evidence="7">Forms an icosahedral capsid composed of 60 subunits, arranged as a dodecamer of pentamers.</text>
</comment>
<dbReference type="KEGG" id="sbw:TGUWTKB_5280"/>
<reference evidence="9" key="1">
    <citation type="submission" date="2013-11" db="EMBL/GenBank/DDBJ databases">
        <title>Symbiont-containing voluminous jelly as an extraordinary maternal gift for overwintering insect nymphs.</title>
        <authorList>
            <person name="Kaiwa N."/>
            <person name="Hosokawa T."/>
            <person name="Nikoh N."/>
            <person name="Meng X.Y."/>
            <person name="Tanahashi M."/>
            <person name="Moriyama M."/>
            <person name="Maeda T."/>
            <person name="Yamaguchi K."/>
            <person name="Shigenobu S."/>
            <person name="Ito M."/>
            <person name="Fukatsu T."/>
        </authorList>
    </citation>
    <scope>NUCLEOTIDE SEQUENCE [LARGE SCALE GENOMIC DNA]</scope>
    <source>
        <strain evidence="9">UwTKB</strain>
    </source>
</reference>
<dbReference type="GO" id="GO:0005829">
    <property type="term" value="C:cytosol"/>
    <property type="evidence" value="ECO:0007669"/>
    <property type="project" value="TreeGrafter"/>
</dbReference>
<dbReference type="EC" id="2.5.1.78" evidence="3 7"/>
<dbReference type="NCBIfam" id="TIGR00114">
    <property type="entry name" value="lumazine-synth"/>
    <property type="match status" value="1"/>
</dbReference>
<reference evidence="8 9" key="2">
    <citation type="journal article" date="2014" name="Curr. Biol.">
        <title>Symbiont-Supplemented Maternal Investment Underpinning Host's Ecological Adaptation.</title>
        <authorList>
            <person name="Kaiwa N."/>
            <person name="Hosokawa T."/>
            <person name="Nikoh N."/>
            <person name="Tanahashi M."/>
            <person name="Moriyama M."/>
            <person name="Meng X.Y."/>
            <person name="Maeda T."/>
            <person name="Yamaguchi K."/>
            <person name="Shigenobu S."/>
            <person name="Ito M."/>
            <person name="Fukatsu T."/>
        </authorList>
    </citation>
    <scope>NUCLEOTIDE SEQUENCE [LARGE SCALE GENOMIC DNA]</scope>
    <source>
        <strain evidence="8 9">UwTKB</strain>
    </source>
</reference>
<feature type="binding site" evidence="7">
    <location>
        <position position="129"/>
    </location>
    <ligand>
        <name>(2S)-2-hydroxy-3-oxobutyl phosphate</name>
        <dbReference type="ChEBI" id="CHEBI:58830"/>
    </ligand>
</feature>
<evidence type="ECO:0000256" key="7">
    <source>
        <dbReference type="HAMAP-Rule" id="MF_00178"/>
    </source>
</evidence>
<dbReference type="UniPathway" id="UPA00275">
    <property type="reaction ID" value="UER00404"/>
</dbReference>
<dbReference type="HAMAP" id="MF_00178">
    <property type="entry name" value="Lumazine_synth"/>
    <property type="match status" value="1"/>
</dbReference>
<dbReference type="CDD" id="cd09209">
    <property type="entry name" value="Lumazine_synthase-I"/>
    <property type="match status" value="1"/>
</dbReference>
<comment type="function">
    <text evidence="7">Catalyzes the formation of 6,7-dimethyl-8-ribityllumazine by condensation of 5-amino-6-(D-ribitylamino)uracil with 3,4-dihydroxy-2-butanone 4-phosphate. This is the penultimate step in the biosynthesis of riboflavin.</text>
</comment>
<dbReference type="InterPro" id="IPR002180">
    <property type="entry name" value="LS/RS"/>
</dbReference>
<comment type="catalytic activity">
    <reaction evidence="6 7">
        <text>(2S)-2-hydroxy-3-oxobutyl phosphate + 5-amino-6-(D-ribitylamino)uracil = 6,7-dimethyl-8-(1-D-ribityl)lumazine + phosphate + 2 H2O + H(+)</text>
        <dbReference type="Rhea" id="RHEA:26152"/>
        <dbReference type="ChEBI" id="CHEBI:15377"/>
        <dbReference type="ChEBI" id="CHEBI:15378"/>
        <dbReference type="ChEBI" id="CHEBI:15934"/>
        <dbReference type="ChEBI" id="CHEBI:43474"/>
        <dbReference type="ChEBI" id="CHEBI:58201"/>
        <dbReference type="ChEBI" id="CHEBI:58830"/>
        <dbReference type="EC" id="2.5.1.78"/>
    </reaction>
</comment>
<evidence type="ECO:0000313" key="9">
    <source>
        <dbReference type="Proteomes" id="UP000031627"/>
    </source>
</evidence>
<keyword evidence="4 7" id="KW-0686">Riboflavin biosynthesis</keyword>
<gene>
    <name evidence="8" type="primary">ribE</name>
    <name evidence="7" type="synonym">ribH</name>
    <name evidence="8" type="ORF">TGUWTKB_5280</name>
</gene>
<name>A0A090AM71_9ENTR</name>
<protein>
    <recommendedName>
        <fullName evidence="3 7">6,7-dimethyl-8-ribityllumazine synthase</fullName>
        <shortName evidence="7">DMRL synthase</shortName>
        <shortName evidence="7">LS</shortName>
        <shortName evidence="7">Lumazine synthase</shortName>
        <ecNumber evidence="3 7">2.5.1.78</ecNumber>
    </recommendedName>
</protein>
<evidence type="ECO:0000313" key="8">
    <source>
        <dbReference type="EMBL" id="BAP58754.1"/>
    </source>
</evidence>
<evidence type="ECO:0000256" key="6">
    <source>
        <dbReference type="ARBA" id="ARBA00048785"/>
    </source>
</evidence>
<dbReference type="EMBL" id="AP014521">
    <property type="protein sequence ID" value="BAP58754.1"/>
    <property type="molecule type" value="Genomic_DNA"/>
</dbReference>
<comment type="pathway">
    <text evidence="1 7">Cofactor biosynthesis; riboflavin biosynthesis; riboflavin from 2-hydroxy-3-oxobutyl phosphate and 5-amino-6-(D-ribitylamino)uracil: step 1/2.</text>
</comment>
<accession>A0A090AM71</accession>
<dbReference type="Gene3D" id="3.40.50.960">
    <property type="entry name" value="Lumazine/riboflavin synthase"/>
    <property type="match status" value="1"/>
</dbReference>
<feature type="active site" description="Proton donor" evidence="7">
    <location>
        <position position="90"/>
    </location>
</feature>
<evidence type="ECO:0000256" key="1">
    <source>
        <dbReference type="ARBA" id="ARBA00004917"/>
    </source>
</evidence>
<dbReference type="PANTHER" id="PTHR21058">
    <property type="entry name" value="6,7-DIMETHYL-8-RIBITYLLUMAZINE SYNTHASE DMRL SYNTHASE LUMAZINE SYNTHASE"/>
    <property type="match status" value="1"/>
</dbReference>
<dbReference type="Proteomes" id="UP000031627">
    <property type="component" value="Chromosome"/>
</dbReference>
<dbReference type="NCBIfam" id="NF000812">
    <property type="entry name" value="PRK00061.1-4"/>
    <property type="match status" value="1"/>
</dbReference>
<dbReference type="SUPFAM" id="SSF52121">
    <property type="entry name" value="Lumazine synthase"/>
    <property type="match status" value="1"/>
</dbReference>
<dbReference type="HOGENOM" id="CLU_089358_1_1_6"/>
<dbReference type="STRING" id="1410383.TGUWTKB_5280"/>
<dbReference type="InterPro" id="IPR036467">
    <property type="entry name" value="LS/RS_sf"/>
</dbReference>
<evidence type="ECO:0000256" key="5">
    <source>
        <dbReference type="ARBA" id="ARBA00022679"/>
    </source>
</evidence>
<dbReference type="AlphaFoldDB" id="A0A090AM71"/>
<comment type="similarity">
    <text evidence="2 7">Belongs to the DMRL synthase family.</text>
</comment>
<evidence type="ECO:0000256" key="3">
    <source>
        <dbReference type="ARBA" id="ARBA00012664"/>
    </source>
</evidence>
<keyword evidence="9" id="KW-1185">Reference proteome</keyword>
<proteinExistence type="inferred from homology"/>
<dbReference type="Pfam" id="PF00885">
    <property type="entry name" value="DMRL_synthase"/>
    <property type="match status" value="1"/>
</dbReference>
<dbReference type="OrthoDB" id="9809709at2"/>
<dbReference type="GO" id="GO:0000906">
    <property type="term" value="F:6,7-dimethyl-8-ribityllumazine synthase activity"/>
    <property type="evidence" value="ECO:0007669"/>
    <property type="project" value="UniProtKB-UniRule"/>
</dbReference>
<evidence type="ECO:0000256" key="4">
    <source>
        <dbReference type="ARBA" id="ARBA00022619"/>
    </source>
</evidence>
<dbReference type="GO" id="GO:0009231">
    <property type="term" value="P:riboflavin biosynthetic process"/>
    <property type="evidence" value="ECO:0007669"/>
    <property type="project" value="UniProtKB-UniRule"/>
</dbReference>
<dbReference type="InterPro" id="IPR034964">
    <property type="entry name" value="LS"/>
</dbReference>
<dbReference type="GO" id="GO:0009349">
    <property type="term" value="C:riboflavin synthase complex"/>
    <property type="evidence" value="ECO:0007669"/>
    <property type="project" value="UniProtKB-UniRule"/>
</dbReference>
<feature type="binding site" evidence="7">
    <location>
        <position position="115"/>
    </location>
    <ligand>
        <name>5-amino-6-(D-ribitylamino)uracil</name>
        <dbReference type="ChEBI" id="CHEBI:15934"/>
    </ligand>
</feature>
<evidence type="ECO:0000256" key="2">
    <source>
        <dbReference type="ARBA" id="ARBA00007424"/>
    </source>
</evidence>
<feature type="binding site" evidence="7">
    <location>
        <begin position="82"/>
        <end position="84"/>
    </location>
    <ligand>
        <name>5-amino-6-(D-ribitylamino)uracil</name>
        <dbReference type="ChEBI" id="CHEBI:15934"/>
    </ligand>
</feature>
<sequence length="157" mass="17389">MKTIHADLYNSDSKIAIIVSKFNKHINNNLLEGAIHALQKIGQIKDENITIIWVPGSYELPLVLNILLKYNSNFSAVIALGTIIKGETDHFKHIASSVSSSIIEIMQKREIPIGFGILITKNMQQALDRSGGKFGNKGYEAAMTVLEMINLINIVKN</sequence>
<feature type="binding site" evidence="7">
    <location>
        <position position="22"/>
    </location>
    <ligand>
        <name>5-amino-6-(D-ribitylamino)uracil</name>
        <dbReference type="ChEBI" id="CHEBI:15934"/>
    </ligand>
</feature>
<feature type="binding site" evidence="7">
    <location>
        <begin position="57"/>
        <end position="59"/>
    </location>
    <ligand>
        <name>5-amino-6-(D-ribitylamino)uracil</name>
        <dbReference type="ChEBI" id="CHEBI:15934"/>
    </ligand>
</feature>